<dbReference type="AlphaFoldDB" id="A0A6B2L905"/>
<dbReference type="PRINTS" id="PR00991">
    <property type="entry name" value="6PFRUCTKNASE"/>
</dbReference>
<organism evidence="4">
    <name type="scientific">Arcella intermedia</name>
    <dbReference type="NCBI Taxonomy" id="1963864"/>
    <lineage>
        <taxon>Eukaryota</taxon>
        <taxon>Amoebozoa</taxon>
        <taxon>Tubulinea</taxon>
        <taxon>Elardia</taxon>
        <taxon>Arcellinida</taxon>
        <taxon>Sphaerothecina</taxon>
        <taxon>Arcellidae</taxon>
        <taxon>Arcella</taxon>
    </lineage>
</organism>
<protein>
    <recommendedName>
        <fullName evidence="3">6-phosphofructo-2-kinase domain-containing protein</fullName>
    </recommendedName>
</protein>
<feature type="domain" description="6-phosphofructo-2-kinase" evidence="3">
    <location>
        <begin position="3"/>
        <end position="144"/>
    </location>
</feature>
<dbReference type="GO" id="GO:0006003">
    <property type="term" value="P:fructose 2,6-bisphosphate metabolic process"/>
    <property type="evidence" value="ECO:0007669"/>
    <property type="project" value="InterPro"/>
</dbReference>
<dbReference type="InterPro" id="IPR029033">
    <property type="entry name" value="His_PPase_superfam"/>
</dbReference>
<keyword evidence="1" id="KW-0547">Nucleotide-binding</keyword>
<dbReference type="GO" id="GO:0006000">
    <property type="term" value="P:fructose metabolic process"/>
    <property type="evidence" value="ECO:0007669"/>
    <property type="project" value="InterPro"/>
</dbReference>
<dbReference type="EMBL" id="GIBP01004328">
    <property type="protein sequence ID" value="NDV33297.1"/>
    <property type="molecule type" value="Transcribed_RNA"/>
</dbReference>
<evidence type="ECO:0000256" key="1">
    <source>
        <dbReference type="ARBA" id="ARBA00022741"/>
    </source>
</evidence>
<dbReference type="PANTHER" id="PTHR10606:SF49">
    <property type="entry name" value="6-PHOSPHOFRUCTO-2-KINASE DOMAIN-CONTAINING PROTEIN"/>
    <property type="match status" value="1"/>
</dbReference>
<reference evidence="4" key="1">
    <citation type="journal article" date="2020" name="J. Eukaryot. Microbiol.">
        <title>De novo Sequencing, Assembly and Annotation of the Transcriptome for the Free-Living Testate Amoeba Arcella intermedia.</title>
        <authorList>
            <person name="Ribeiro G.M."/>
            <person name="Porfirio-Sousa A.L."/>
            <person name="Maurer-Alcala X.X."/>
            <person name="Katz L.A."/>
            <person name="Lahr D.J.G."/>
        </authorList>
    </citation>
    <scope>NUCLEOTIDE SEQUENCE</scope>
</reference>
<dbReference type="InterPro" id="IPR013079">
    <property type="entry name" value="6Phosfructo_kin"/>
</dbReference>
<evidence type="ECO:0000256" key="2">
    <source>
        <dbReference type="ARBA" id="ARBA00022840"/>
    </source>
</evidence>
<dbReference type="GO" id="GO:0005829">
    <property type="term" value="C:cytosol"/>
    <property type="evidence" value="ECO:0007669"/>
    <property type="project" value="TreeGrafter"/>
</dbReference>
<dbReference type="InterPro" id="IPR027417">
    <property type="entry name" value="P-loop_NTPase"/>
</dbReference>
<dbReference type="InterPro" id="IPR003094">
    <property type="entry name" value="6Pfruct_kin"/>
</dbReference>
<keyword evidence="2" id="KW-0067">ATP-binding</keyword>
<evidence type="ECO:0000313" key="4">
    <source>
        <dbReference type="EMBL" id="NDV33297.1"/>
    </source>
</evidence>
<name>A0A6B2L905_9EUKA</name>
<dbReference type="InterPro" id="IPR013078">
    <property type="entry name" value="His_Pase_superF_clade-1"/>
</dbReference>
<accession>A0A6B2L905</accession>
<dbReference type="PANTHER" id="PTHR10606">
    <property type="entry name" value="6-PHOSPHOFRUCTO-2-KINASE/FRUCTOSE-2,6-BISPHOSPHATASE"/>
    <property type="match status" value="1"/>
</dbReference>
<dbReference type="SUPFAM" id="SSF53254">
    <property type="entry name" value="Phosphoglycerate mutase-like"/>
    <property type="match status" value="1"/>
</dbReference>
<proteinExistence type="predicted"/>
<dbReference type="GO" id="GO:0005524">
    <property type="term" value="F:ATP binding"/>
    <property type="evidence" value="ECO:0007669"/>
    <property type="project" value="UniProtKB-KW"/>
</dbReference>
<sequence>MTKRMLTDMFEWFDQENGEVAIFIPWVTTHHLQKRIVSRCHQEVNRGKKKVEVLFVENICDDPSILMENMKVKLKYAPEWKDRPLKESMQSLQTQIVKYQTKFDTINDDSFSYVKIINLRSKVICNGIFGHLPSVITTFLMSIHIGIRPVWLTTPAQFTHTDGQLSATDDGEKFRRQLPLFLQKRLPNNSDLIVFTAPDKTSSKTVEYLPWTHKIETPVLNLLSAGVCTGMSKADIANKMPEVWQKWRKDPYHFRFPSGESYEDLVYRLDPFILQLERFTVPVLVVVHDTVLQVLYSYFKNQDVTQSPLLHLPKHTIIELASARTGWTEKSFPLAKAEENI</sequence>
<dbReference type="Pfam" id="PF00300">
    <property type="entry name" value="His_Phos_1"/>
    <property type="match status" value="1"/>
</dbReference>
<dbReference type="Gene3D" id="3.40.50.1240">
    <property type="entry name" value="Phosphoglycerate mutase-like"/>
    <property type="match status" value="1"/>
</dbReference>
<dbReference type="GO" id="GO:0003873">
    <property type="term" value="F:6-phosphofructo-2-kinase activity"/>
    <property type="evidence" value="ECO:0007669"/>
    <property type="project" value="InterPro"/>
</dbReference>
<dbReference type="PIRSF" id="PIRSF000709">
    <property type="entry name" value="6PFK_2-Ptase"/>
    <property type="match status" value="1"/>
</dbReference>
<dbReference type="Pfam" id="PF01591">
    <property type="entry name" value="6PF2K"/>
    <property type="match status" value="1"/>
</dbReference>
<dbReference type="GO" id="GO:0004331">
    <property type="term" value="F:fructose-2,6-bisphosphate 2-phosphatase activity"/>
    <property type="evidence" value="ECO:0007669"/>
    <property type="project" value="TreeGrafter"/>
</dbReference>
<dbReference type="Gene3D" id="3.40.50.300">
    <property type="entry name" value="P-loop containing nucleotide triphosphate hydrolases"/>
    <property type="match status" value="1"/>
</dbReference>
<evidence type="ECO:0000259" key="3">
    <source>
        <dbReference type="Pfam" id="PF01591"/>
    </source>
</evidence>